<dbReference type="PANTHER" id="PTHR16116:SF5">
    <property type="entry name" value="ZINC FINGER PROTEIN 839"/>
    <property type="match status" value="1"/>
</dbReference>
<name>A0A8D0GYE1_SPHPU</name>
<sequence>MVKKMSQDHFSNFDFLSCKEPVEIKIPKVAESLGITEKLLRKQKIGTAESPPRCSKTTGEQVFTEILEQKRAAESLDEELSPSAKMSRVESLLENANDAYASHNGIKGKSGSFCTLATKEGFNPLNGEVVTAGDGCVASRPSGGRLLAAKQRDTPINLESGNYSVNSETLCQPMKVKMEYAQPLTVQGPDIRDLTAPQKETLLPVDTNVSPGDLVQVHFSSENPGSRLASSDFCDSAISEEVMASQNTNLSVGEENDQTGNPHNNEENQDSFIDEHSQHLNDSDFADQMQQLEKVFSTSIVPINHPYRTQTEPYNPAQGASMSTHMNLDVPVKNLTEFSCGIEEQHAGRGELDNAIPVGETVAFEITDESHDFLSQGHEQIFIQTSDGLILSHPGTTVVSQKEGIVIVTNADGTTMHIGTPDGVPLETVEALLAMEADGQSEDILLSQSEMEP</sequence>
<keyword evidence="3" id="KW-1185">Reference proteome</keyword>
<dbReference type="AlphaFoldDB" id="A0A8D0GYE1"/>
<evidence type="ECO:0000313" key="2">
    <source>
        <dbReference type="Ensembl" id="ENSSPUP00000011505.1"/>
    </source>
</evidence>
<proteinExistence type="predicted"/>
<dbReference type="PANTHER" id="PTHR16116">
    <property type="entry name" value="ZINC FINGER PROTEIN 839"/>
    <property type="match status" value="1"/>
</dbReference>
<reference evidence="2" key="1">
    <citation type="submission" date="2025-08" db="UniProtKB">
        <authorList>
            <consortium name="Ensembl"/>
        </authorList>
    </citation>
    <scope>IDENTIFICATION</scope>
</reference>
<dbReference type="OMA" id="CNTPRTE"/>
<organism evidence="2 3">
    <name type="scientific">Sphenodon punctatus</name>
    <name type="common">Tuatara</name>
    <name type="synonym">Hatteria punctata</name>
    <dbReference type="NCBI Taxonomy" id="8508"/>
    <lineage>
        <taxon>Eukaryota</taxon>
        <taxon>Metazoa</taxon>
        <taxon>Chordata</taxon>
        <taxon>Craniata</taxon>
        <taxon>Vertebrata</taxon>
        <taxon>Euteleostomi</taxon>
        <taxon>Lepidosauria</taxon>
        <taxon>Sphenodontia</taxon>
        <taxon>Sphenodontidae</taxon>
        <taxon>Sphenodon</taxon>
    </lineage>
</organism>
<dbReference type="Proteomes" id="UP000694392">
    <property type="component" value="Unplaced"/>
</dbReference>
<feature type="domain" description="DUF4764" evidence="1">
    <location>
        <begin position="1"/>
        <end position="414"/>
    </location>
</feature>
<dbReference type="Pfam" id="PF15961">
    <property type="entry name" value="DUF4764"/>
    <property type="match status" value="1"/>
</dbReference>
<dbReference type="Ensembl" id="ENSSPUT00000012281.1">
    <property type="protein sequence ID" value="ENSSPUP00000011505.1"/>
    <property type="gene ID" value="ENSSPUG00000008841.1"/>
</dbReference>
<dbReference type="InterPro" id="IPR031885">
    <property type="entry name" value="DUF4764"/>
</dbReference>
<evidence type="ECO:0000313" key="3">
    <source>
        <dbReference type="Proteomes" id="UP000694392"/>
    </source>
</evidence>
<dbReference type="GeneTree" id="ENSGT00390000002751"/>
<reference evidence="2" key="2">
    <citation type="submission" date="2025-09" db="UniProtKB">
        <authorList>
            <consortium name="Ensembl"/>
        </authorList>
    </citation>
    <scope>IDENTIFICATION</scope>
</reference>
<accession>A0A8D0GYE1</accession>
<dbReference type="InterPro" id="IPR039946">
    <property type="entry name" value="ZN839"/>
</dbReference>
<protein>
    <recommendedName>
        <fullName evidence="1">DUF4764 domain-containing protein</fullName>
    </recommendedName>
</protein>
<evidence type="ECO:0000259" key="1">
    <source>
        <dbReference type="Pfam" id="PF15961"/>
    </source>
</evidence>